<evidence type="ECO:0000259" key="5">
    <source>
        <dbReference type="Pfam" id="PF01494"/>
    </source>
</evidence>
<evidence type="ECO:0000256" key="3">
    <source>
        <dbReference type="ARBA" id="ARBA00023002"/>
    </source>
</evidence>
<dbReference type="GO" id="GO:0004497">
    <property type="term" value="F:monooxygenase activity"/>
    <property type="evidence" value="ECO:0007669"/>
    <property type="project" value="UniProtKB-KW"/>
</dbReference>
<evidence type="ECO:0000313" key="6">
    <source>
        <dbReference type="EMBL" id="CAF9912769.1"/>
    </source>
</evidence>
<dbReference type="PANTHER" id="PTHR46972">
    <property type="entry name" value="MONOOXYGENASE ASQM-RELATED"/>
    <property type="match status" value="1"/>
</dbReference>
<keyword evidence="7" id="KW-1185">Reference proteome</keyword>
<reference evidence="6" key="1">
    <citation type="submission" date="2021-03" db="EMBL/GenBank/DDBJ databases">
        <authorList>
            <person name="Tagirdzhanova G."/>
        </authorList>
    </citation>
    <scope>NUCLEOTIDE SEQUENCE</scope>
</reference>
<dbReference type="AlphaFoldDB" id="A0A8H3EU95"/>
<organism evidence="6 7">
    <name type="scientific">Alectoria fallacina</name>
    <dbReference type="NCBI Taxonomy" id="1903189"/>
    <lineage>
        <taxon>Eukaryota</taxon>
        <taxon>Fungi</taxon>
        <taxon>Dikarya</taxon>
        <taxon>Ascomycota</taxon>
        <taxon>Pezizomycotina</taxon>
        <taxon>Lecanoromycetes</taxon>
        <taxon>OSLEUM clade</taxon>
        <taxon>Lecanoromycetidae</taxon>
        <taxon>Lecanorales</taxon>
        <taxon>Lecanorineae</taxon>
        <taxon>Parmeliaceae</taxon>
        <taxon>Alectoria</taxon>
    </lineage>
</organism>
<dbReference type="SUPFAM" id="SSF51905">
    <property type="entry name" value="FAD/NAD(P)-binding domain"/>
    <property type="match status" value="1"/>
</dbReference>
<evidence type="ECO:0000256" key="1">
    <source>
        <dbReference type="ARBA" id="ARBA00022630"/>
    </source>
</evidence>
<dbReference type="GO" id="GO:0071949">
    <property type="term" value="F:FAD binding"/>
    <property type="evidence" value="ECO:0007669"/>
    <property type="project" value="InterPro"/>
</dbReference>
<gene>
    <name evidence="6" type="ORF">ALECFALPRED_008301</name>
</gene>
<keyword evidence="1" id="KW-0285">Flavoprotein</keyword>
<feature type="domain" description="FAD-binding" evidence="5">
    <location>
        <begin position="7"/>
        <end position="74"/>
    </location>
</feature>
<keyword evidence="4" id="KW-0503">Monooxygenase</keyword>
<evidence type="ECO:0000256" key="4">
    <source>
        <dbReference type="ARBA" id="ARBA00023033"/>
    </source>
</evidence>
<dbReference type="PANTHER" id="PTHR46972:SF1">
    <property type="entry name" value="FAD DEPENDENT OXIDOREDUCTASE DOMAIN-CONTAINING PROTEIN"/>
    <property type="match status" value="1"/>
</dbReference>
<evidence type="ECO:0000256" key="2">
    <source>
        <dbReference type="ARBA" id="ARBA00022827"/>
    </source>
</evidence>
<accession>A0A8H3EU95</accession>
<dbReference type="Gene3D" id="3.50.50.60">
    <property type="entry name" value="FAD/NAD(P)-binding domain"/>
    <property type="match status" value="1"/>
</dbReference>
<proteinExistence type="predicted"/>
<dbReference type="InterPro" id="IPR036188">
    <property type="entry name" value="FAD/NAD-bd_sf"/>
</dbReference>
<keyword evidence="3" id="KW-0560">Oxidoreductase</keyword>
<dbReference type="Proteomes" id="UP000664203">
    <property type="component" value="Unassembled WGS sequence"/>
</dbReference>
<dbReference type="OrthoDB" id="655030at2759"/>
<protein>
    <recommendedName>
        <fullName evidence="5">FAD-binding domain-containing protein</fullName>
    </recommendedName>
</protein>
<comment type="caution">
    <text evidence="6">The sequence shown here is derived from an EMBL/GenBank/DDBJ whole genome shotgun (WGS) entry which is preliminary data.</text>
</comment>
<dbReference type="Pfam" id="PF01494">
    <property type="entry name" value="FAD_binding_3"/>
    <property type="match status" value="1"/>
</dbReference>
<name>A0A8H3EU95_9LECA</name>
<keyword evidence="2" id="KW-0274">FAD</keyword>
<dbReference type="EMBL" id="CAJPDR010000057">
    <property type="protein sequence ID" value="CAF9912769.1"/>
    <property type="molecule type" value="Genomic_DNA"/>
</dbReference>
<sequence length="92" mass="10227">MSTPRFAIIGAGPGGLTLARILQHNGMQCTIFELDQNRSTRDQGAIVDLHRQMGQLALREAGLFDDFQEHSLPGAEAMKLIKSDGRVFWDEE</sequence>
<dbReference type="InterPro" id="IPR002938">
    <property type="entry name" value="FAD-bd"/>
</dbReference>
<evidence type="ECO:0000313" key="7">
    <source>
        <dbReference type="Proteomes" id="UP000664203"/>
    </source>
</evidence>